<feature type="compositionally biased region" description="Low complexity" evidence="1">
    <location>
        <begin position="59"/>
        <end position="68"/>
    </location>
</feature>
<gene>
    <name evidence="3" type="ORF">CMASS_08315</name>
</gene>
<feature type="domain" description="GmrSD restriction endonucleases C-terminal" evidence="2">
    <location>
        <begin position="113"/>
        <end position="250"/>
    </location>
</feature>
<evidence type="ECO:0000313" key="3">
    <source>
        <dbReference type="EMBL" id="WCZ33088.1"/>
    </source>
</evidence>
<dbReference type="EMBL" id="CP063189">
    <property type="protein sequence ID" value="WCZ33088.1"/>
    <property type="molecule type" value="Genomic_DNA"/>
</dbReference>
<reference evidence="3 4" key="1">
    <citation type="submission" date="2020-10" db="EMBL/GenBank/DDBJ databases">
        <title>Complete genome sequence of Corynebacterium massiliense DSM 45435, type strain of Corynebacterium massiliense.</title>
        <authorList>
            <person name="Busche T."/>
            <person name="Kalinowski J."/>
            <person name="Ruckert C."/>
        </authorList>
    </citation>
    <scope>NUCLEOTIDE SEQUENCE [LARGE SCALE GENOMIC DNA]</scope>
    <source>
        <strain evidence="3 4">DSM 45435</strain>
    </source>
</reference>
<feature type="compositionally biased region" description="Low complexity" evidence="1">
    <location>
        <begin position="42"/>
        <end position="52"/>
    </location>
</feature>
<dbReference type="Proteomes" id="UP001220064">
    <property type="component" value="Chromosome"/>
</dbReference>
<evidence type="ECO:0000313" key="4">
    <source>
        <dbReference type="Proteomes" id="UP001220064"/>
    </source>
</evidence>
<evidence type="ECO:0000256" key="1">
    <source>
        <dbReference type="SAM" id="MobiDB-lite"/>
    </source>
</evidence>
<name>A0ABY7UBJ9_9CORY</name>
<dbReference type="PANTHER" id="PTHR24094:SF15">
    <property type="entry name" value="AMP-DEPENDENT SYNTHETASE_LIGASE DOMAIN-CONTAINING PROTEIN-RELATED"/>
    <property type="match status" value="1"/>
</dbReference>
<accession>A0ABY7UBJ9</accession>
<dbReference type="Pfam" id="PF07510">
    <property type="entry name" value="GmrSD_C"/>
    <property type="match status" value="1"/>
</dbReference>
<evidence type="ECO:0000259" key="2">
    <source>
        <dbReference type="Pfam" id="PF07510"/>
    </source>
</evidence>
<feature type="region of interest" description="Disordered" evidence="1">
    <location>
        <begin position="18"/>
        <end position="68"/>
    </location>
</feature>
<organism evidence="3 4">
    <name type="scientific">Corynebacterium massiliense DSM 45435</name>
    <dbReference type="NCBI Taxonomy" id="1121364"/>
    <lineage>
        <taxon>Bacteria</taxon>
        <taxon>Bacillati</taxon>
        <taxon>Actinomycetota</taxon>
        <taxon>Actinomycetes</taxon>
        <taxon>Mycobacteriales</taxon>
        <taxon>Corynebacteriaceae</taxon>
        <taxon>Corynebacterium</taxon>
    </lineage>
</organism>
<keyword evidence="4" id="KW-1185">Reference proteome</keyword>
<protein>
    <recommendedName>
        <fullName evidence="2">GmrSD restriction endonucleases C-terminal domain-containing protein</fullName>
    </recommendedName>
</protein>
<proteinExistence type="predicted"/>
<dbReference type="PANTHER" id="PTHR24094">
    <property type="entry name" value="SECRETED PROTEIN"/>
    <property type="match status" value="1"/>
</dbReference>
<sequence length="259" mass="27486">MFAAAALAAGVSACSVPEVPVGGVLEDLPPRPSDTRLSDTHAGATSAPSGEPSSEEPSPDAASDPDPATAAAYQALADIPVKGRAPKTGYAREQFGQRWSDDVDVEFGHDGCDTRNNILARDLTEVTFKPRTHGCVVLTGVLDDPYSGTHIAFQRGQGTSNAVQIDHLVPLADAWQKGAQSWDTSTRRNFANDPRNLLAVDGHLNMQKGAGDAATWLPPNKAFRCEYARRIIGVKHAYGLWVTPAERDALQTQLGTCAG</sequence>
<dbReference type="InterPro" id="IPR011089">
    <property type="entry name" value="GmrSD_C"/>
</dbReference>